<dbReference type="AlphaFoldDB" id="A0AAV7K684"/>
<dbReference type="CDD" id="cd03197">
    <property type="entry name" value="GST_C_mPGES2"/>
    <property type="match status" value="1"/>
</dbReference>
<evidence type="ECO:0000256" key="7">
    <source>
        <dbReference type="ARBA" id="ARBA00022585"/>
    </source>
</evidence>
<dbReference type="PROSITE" id="PS50404">
    <property type="entry name" value="GST_NTER"/>
    <property type="match status" value="1"/>
</dbReference>
<comment type="pathway">
    <text evidence="1">Lipid metabolism; prostaglandin biosynthesis.</text>
</comment>
<comment type="subcellular location">
    <subcellularLocation>
        <location evidence="18">Endomembrane system</location>
        <topology evidence="18">Single-pass membrane protein</topology>
    </subcellularLocation>
</comment>
<dbReference type="Pfam" id="PF13417">
    <property type="entry name" value="GST_N_3"/>
    <property type="match status" value="1"/>
</dbReference>
<dbReference type="Gene3D" id="3.40.30.10">
    <property type="entry name" value="Glutaredoxin"/>
    <property type="match status" value="1"/>
</dbReference>
<dbReference type="SUPFAM" id="SSF52833">
    <property type="entry name" value="Thioredoxin-like"/>
    <property type="match status" value="1"/>
</dbReference>
<evidence type="ECO:0000256" key="2">
    <source>
        <dbReference type="ARBA" id="ARBA00007409"/>
    </source>
</evidence>
<feature type="domain" description="GST N-terminal" evidence="19">
    <location>
        <begin position="35"/>
        <end position="112"/>
    </location>
</feature>
<evidence type="ECO:0000256" key="1">
    <source>
        <dbReference type="ARBA" id="ARBA00004702"/>
    </source>
</evidence>
<keyword evidence="8" id="KW-0812">Transmembrane</keyword>
<dbReference type="Proteomes" id="UP001165289">
    <property type="component" value="Unassembled WGS sequence"/>
</dbReference>
<dbReference type="Gene3D" id="1.20.1050.10">
    <property type="match status" value="1"/>
</dbReference>
<dbReference type="InterPro" id="IPR004045">
    <property type="entry name" value="Glutathione_S-Trfase_N"/>
</dbReference>
<evidence type="ECO:0000256" key="9">
    <source>
        <dbReference type="ARBA" id="ARBA00022832"/>
    </source>
</evidence>
<dbReference type="GO" id="GO:0006633">
    <property type="term" value="P:fatty acid biosynthetic process"/>
    <property type="evidence" value="ECO:0007669"/>
    <property type="project" value="UniProtKB-KW"/>
</dbReference>
<keyword evidence="5" id="KW-0644">Prostaglandin metabolism</keyword>
<protein>
    <recommendedName>
        <fullName evidence="4">Prostaglandin E synthase 2</fullName>
        <ecNumber evidence="3">5.3.99.3</ecNumber>
    </recommendedName>
    <alternativeName>
        <fullName evidence="17">Microsomal prostaglandin E synthase 2</fullName>
    </alternativeName>
</protein>
<dbReference type="InterPro" id="IPR034334">
    <property type="entry name" value="PGES2"/>
</dbReference>
<dbReference type="InterPro" id="IPR034335">
    <property type="entry name" value="PGES2_C"/>
</dbReference>
<dbReference type="InterPro" id="IPR011767">
    <property type="entry name" value="GLR_AS"/>
</dbReference>
<comment type="similarity">
    <text evidence="2">Belongs to the GST superfamily.</text>
</comment>
<dbReference type="SFLD" id="SFLDG01203">
    <property type="entry name" value="Prostaglandin_E_synthase_like1"/>
    <property type="match status" value="1"/>
</dbReference>
<proteinExistence type="inferred from homology"/>
<name>A0AAV7K684_9METZ</name>
<dbReference type="InterPro" id="IPR040079">
    <property type="entry name" value="Glutathione_S-Trfase"/>
</dbReference>
<evidence type="ECO:0000256" key="13">
    <source>
        <dbReference type="ARBA" id="ARBA00023160"/>
    </source>
</evidence>
<evidence type="ECO:0000256" key="14">
    <source>
        <dbReference type="ARBA" id="ARBA00023235"/>
    </source>
</evidence>
<dbReference type="GO" id="GO:0050220">
    <property type="term" value="F:prostaglandin-E synthase activity"/>
    <property type="evidence" value="ECO:0007669"/>
    <property type="project" value="UniProtKB-EC"/>
</dbReference>
<keyword evidence="13" id="KW-0275">Fatty acid biosynthesis</keyword>
<keyword evidence="7" id="KW-0643">Prostaglandin biosynthesis</keyword>
<evidence type="ECO:0000256" key="15">
    <source>
        <dbReference type="ARBA" id="ARBA00023930"/>
    </source>
</evidence>
<dbReference type="PANTHER" id="PTHR12782:SF5">
    <property type="entry name" value="PROSTAGLANDIN E SYNTHASE 2"/>
    <property type="match status" value="1"/>
</dbReference>
<dbReference type="PROSITE" id="PS51354">
    <property type="entry name" value="GLUTAREDOXIN_2"/>
    <property type="match status" value="1"/>
</dbReference>
<evidence type="ECO:0000256" key="5">
    <source>
        <dbReference type="ARBA" id="ARBA00022501"/>
    </source>
</evidence>
<keyword evidence="10" id="KW-1133">Transmembrane helix</keyword>
<comment type="catalytic activity">
    <reaction evidence="15">
        <text>prostaglandin H2 = (12S)-hydroxy-(5Z,8E,10E)-heptadecatrienoate + malonaldehyde</text>
        <dbReference type="Rhea" id="RHEA:48644"/>
        <dbReference type="ChEBI" id="CHEBI:57405"/>
        <dbReference type="ChEBI" id="CHEBI:90694"/>
        <dbReference type="ChEBI" id="CHEBI:566274"/>
    </reaction>
    <physiologicalReaction direction="left-to-right" evidence="15">
        <dbReference type="Rhea" id="RHEA:48645"/>
    </physiologicalReaction>
</comment>
<evidence type="ECO:0000256" key="4">
    <source>
        <dbReference type="ARBA" id="ARBA00019474"/>
    </source>
</evidence>
<dbReference type="GO" id="GO:0005739">
    <property type="term" value="C:mitochondrion"/>
    <property type="evidence" value="ECO:0007669"/>
    <property type="project" value="TreeGrafter"/>
</dbReference>
<reference evidence="20 21" key="1">
    <citation type="journal article" date="2023" name="BMC Biol.">
        <title>The compact genome of the sponge Oopsacas minuta (Hexactinellida) is lacking key metazoan core genes.</title>
        <authorList>
            <person name="Santini S."/>
            <person name="Schenkelaars Q."/>
            <person name="Jourda C."/>
            <person name="Duchesne M."/>
            <person name="Belahbib H."/>
            <person name="Rocher C."/>
            <person name="Selva M."/>
            <person name="Riesgo A."/>
            <person name="Vervoort M."/>
            <person name="Leys S.P."/>
            <person name="Kodjabachian L."/>
            <person name="Le Bivic A."/>
            <person name="Borchiellini C."/>
            <person name="Claverie J.M."/>
            <person name="Renard E."/>
        </authorList>
    </citation>
    <scope>NUCLEOTIDE SEQUENCE [LARGE SCALE GENOMIC DNA]</scope>
    <source>
        <strain evidence="20">SPO-2</strain>
    </source>
</reference>
<evidence type="ECO:0000313" key="21">
    <source>
        <dbReference type="Proteomes" id="UP001165289"/>
    </source>
</evidence>
<gene>
    <name evidence="20" type="ORF">LOD99_1159</name>
</gene>
<keyword evidence="6" id="KW-0444">Lipid biosynthesis</keyword>
<keyword evidence="21" id="KW-1185">Reference proteome</keyword>
<keyword evidence="9" id="KW-0276">Fatty acid metabolism</keyword>
<dbReference type="SFLD" id="SFLDG01182">
    <property type="entry name" value="Prostaglandin_E_synthase_like"/>
    <property type="match status" value="1"/>
</dbReference>
<dbReference type="PROSITE" id="PS00195">
    <property type="entry name" value="GLUTAREDOXIN_1"/>
    <property type="match status" value="1"/>
</dbReference>
<evidence type="ECO:0000256" key="8">
    <source>
        <dbReference type="ARBA" id="ARBA00022692"/>
    </source>
</evidence>
<dbReference type="EC" id="5.3.99.3" evidence="3"/>
<keyword evidence="12" id="KW-0472">Membrane</keyword>
<dbReference type="InterPro" id="IPR036249">
    <property type="entry name" value="Thioredoxin-like_sf"/>
</dbReference>
<dbReference type="EMBL" id="JAKMXF010000144">
    <property type="protein sequence ID" value="KAI6656360.1"/>
    <property type="molecule type" value="Genomic_DNA"/>
</dbReference>
<comment type="catalytic activity">
    <reaction evidence="16">
        <text>prostaglandin H2 = prostaglandin E2</text>
        <dbReference type="Rhea" id="RHEA:12893"/>
        <dbReference type="ChEBI" id="CHEBI:57405"/>
        <dbReference type="ChEBI" id="CHEBI:606564"/>
        <dbReference type="EC" id="5.3.99.3"/>
    </reaction>
    <physiologicalReaction direction="left-to-right" evidence="16">
        <dbReference type="Rhea" id="RHEA:12894"/>
    </physiologicalReaction>
</comment>
<dbReference type="SUPFAM" id="SSF47616">
    <property type="entry name" value="GST C-terminal domain-like"/>
    <property type="match status" value="1"/>
</dbReference>
<comment type="caution">
    <text evidence="20">The sequence shown here is derived from an EMBL/GenBank/DDBJ whole genome shotgun (WGS) entry which is preliminary data.</text>
</comment>
<evidence type="ECO:0000256" key="3">
    <source>
        <dbReference type="ARBA" id="ARBA00012203"/>
    </source>
</evidence>
<evidence type="ECO:0000256" key="10">
    <source>
        <dbReference type="ARBA" id="ARBA00022989"/>
    </source>
</evidence>
<accession>A0AAV7K684</accession>
<evidence type="ECO:0000313" key="20">
    <source>
        <dbReference type="EMBL" id="KAI6656360.1"/>
    </source>
</evidence>
<organism evidence="20 21">
    <name type="scientific">Oopsacas minuta</name>
    <dbReference type="NCBI Taxonomy" id="111878"/>
    <lineage>
        <taxon>Eukaryota</taxon>
        <taxon>Metazoa</taxon>
        <taxon>Porifera</taxon>
        <taxon>Hexactinellida</taxon>
        <taxon>Hexasterophora</taxon>
        <taxon>Lyssacinosida</taxon>
        <taxon>Leucopsacidae</taxon>
        <taxon>Oopsacas</taxon>
    </lineage>
</organism>
<dbReference type="PANTHER" id="PTHR12782">
    <property type="entry name" value="MICROSOMAL PROSTAGLANDIN E SYNTHASE-2"/>
    <property type="match status" value="1"/>
</dbReference>
<dbReference type="SFLD" id="SFLDS00019">
    <property type="entry name" value="Glutathione_Transferase_(cytos"/>
    <property type="match status" value="1"/>
</dbReference>
<keyword evidence="11" id="KW-0443">Lipid metabolism</keyword>
<evidence type="ECO:0000256" key="6">
    <source>
        <dbReference type="ARBA" id="ARBA00022516"/>
    </source>
</evidence>
<keyword evidence="14" id="KW-0413">Isomerase</keyword>
<dbReference type="InterPro" id="IPR036282">
    <property type="entry name" value="Glutathione-S-Trfase_C_sf"/>
</dbReference>
<evidence type="ECO:0000259" key="19">
    <source>
        <dbReference type="PROSITE" id="PS50404"/>
    </source>
</evidence>
<dbReference type="GO" id="GO:0012505">
    <property type="term" value="C:endomembrane system"/>
    <property type="evidence" value="ECO:0007669"/>
    <property type="project" value="UniProtKB-SubCell"/>
</dbReference>
<evidence type="ECO:0000256" key="16">
    <source>
        <dbReference type="ARBA" id="ARBA00023931"/>
    </source>
</evidence>
<evidence type="ECO:0000256" key="12">
    <source>
        <dbReference type="ARBA" id="ARBA00023136"/>
    </source>
</evidence>
<evidence type="ECO:0000256" key="18">
    <source>
        <dbReference type="ARBA" id="ARBA00037847"/>
    </source>
</evidence>
<evidence type="ECO:0000256" key="17">
    <source>
        <dbReference type="ARBA" id="ARBA00031041"/>
    </source>
</evidence>
<evidence type="ECO:0000256" key="11">
    <source>
        <dbReference type="ARBA" id="ARBA00023098"/>
    </source>
</evidence>
<sequence>MHSSISYFQYASKILLSSFLNHVTCEESTPRHTLGQLTLYQYNTCPFCCKVRTYLDARNIPYETVEVDPVFKRQMKFSSYNKVPLLMINGNRQIGDSSLIISVLESLRVSGKPIDTIMSYFPTVTSQQGKSVVKEIMNKFVVAYGNADNLDARREEAKWREWVDETYVHKFPVNIYRSPREALLAFEYIMRVEGFTSTQKFLGKYIGAVSMYFVAKRLIKRHHIEGDVRESIYKDSRKWMKAIGDNRPFLGGSEPNLADMSVYGVITSIEGLDTFKDMMAHDVALEKWYKNVKSFVYSK</sequence>